<dbReference type="OrthoDB" id="10622918at2759"/>
<dbReference type="RefSeq" id="XP_028547018.1">
    <property type="nucleotide sequence ID" value="XM_028691217.1"/>
</dbReference>
<protein>
    <submittedName>
        <fullName evidence="1">Variable surface protein</fullName>
    </submittedName>
</protein>
<evidence type="ECO:0000313" key="2">
    <source>
        <dbReference type="Proteomes" id="UP000195521"/>
    </source>
</evidence>
<dbReference type="Proteomes" id="UP000195521">
    <property type="component" value="Unassembled WGS sequence"/>
</dbReference>
<accession>A0A1Y1JPQ5</accession>
<reference evidence="2" key="1">
    <citation type="submission" date="2017-04" db="EMBL/GenBank/DDBJ databases">
        <title>Plasmodium gonderi genome.</title>
        <authorList>
            <person name="Arisue N."/>
            <person name="Honma H."/>
            <person name="Kawai S."/>
            <person name="Tougan T."/>
            <person name="Tanabe K."/>
            <person name="Horii T."/>
        </authorList>
    </citation>
    <scope>NUCLEOTIDE SEQUENCE [LARGE SCALE GENOMIC DNA]</scope>
    <source>
        <strain evidence="2">ATCC 30045</strain>
    </source>
</reference>
<proteinExistence type="predicted"/>
<dbReference type="GeneID" id="39745237"/>
<evidence type="ECO:0000313" key="1">
    <source>
        <dbReference type="EMBL" id="GAW84429.1"/>
    </source>
</evidence>
<sequence>MVATKINNSDYDFTDIFPTCKQEYDEAKNSCSFVSFNNPFGPVCSVMGQSLGITDYTFPWTCQELSCYLNNIKSKKVDSIERNCKYFNYMLKYVLVNYTPTCEEEKSCYNKMITLYEAYDKYEFDKCKTYVDNLDHDTFSKFQNLYWLYNNLKNFEIDSHKCPKDRTYFKKYMKFYEICQANNNSSYCDVLRKFKVDNMKSTKDENACSVNTKILHQADRRDIRKYIPYGSYVKPRILKLMNIWNGKNNELPILIDSSEEKYKNLTDINYLISYKSLDY</sequence>
<comment type="caution">
    <text evidence="1">The sequence shown here is derived from an EMBL/GenBank/DDBJ whole genome shotgun (WGS) entry which is preliminary data.</text>
</comment>
<dbReference type="EMBL" id="BDQF01000314">
    <property type="protein sequence ID" value="GAW84429.1"/>
    <property type="molecule type" value="Genomic_DNA"/>
</dbReference>
<keyword evidence="2" id="KW-1185">Reference proteome</keyword>
<gene>
    <name evidence="1" type="ORF">PGO_002925</name>
</gene>
<name>A0A1Y1JPQ5_PLAGO</name>
<organism evidence="1 2">
    <name type="scientific">Plasmodium gonderi</name>
    <dbReference type="NCBI Taxonomy" id="77519"/>
    <lineage>
        <taxon>Eukaryota</taxon>
        <taxon>Sar</taxon>
        <taxon>Alveolata</taxon>
        <taxon>Apicomplexa</taxon>
        <taxon>Aconoidasida</taxon>
        <taxon>Haemosporida</taxon>
        <taxon>Plasmodiidae</taxon>
        <taxon>Plasmodium</taxon>
        <taxon>Plasmodium (Plasmodium)</taxon>
    </lineage>
</organism>
<dbReference type="AlphaFoldDB" id="A0A1Y1JPQ5"/>